<dbReference type="EMBL" id="JANUHC010000007">
    <property type="protein sequence ID" value="MCS0631645.1"/>
    <property type="molecule type" value="Genomic_DNA"/>
</dbReference>
<feature type="domain" description="Glycosyl transferase family 1" evidence="2">
    <location>
        <begin position="242"/>
        <end position="399"/>
    </location>
</feature>
<dbReference type="RefSeq" id="WP_259450700.1">
    <property type="nucleotide sequence ID" value="NZ_CP119520.1"/>
</dbReference>
<dbReference type="InterPro" id="IPR001296">
    <property type="entry name" value="Glyco_trans_1"/>
</dbReference>
<reference evidence="4" key="1">
    <citation type="submission" date="2022-08" db="EMBL/GenBank/DDBJ databases">
        <title>Reclassification of Massilia species as members of the genera Telluria, Duganella, Pseudoduganella, Mokoshia gen. nov. and Zemynaea gen. nov. using orthogonal and non-orthogonal genome-based approaches.</title>
        <authorList>
            <person name="Bowman J.P."/>
        </authorList>
    </citation>
    <scope>NUCLEOTIDE SEQUENCE</scope>
    <source>
        <strain evidence="4">LMG 11547</strain>
    </source>
</reference>
<sequence>MNRVPTGLDANMIELGLPKRRPDGTPALQDRLRALPGSVEAANDALVQPDLRIGIGTTMIEPAFTGGHLDGIGVYTQALLRHLPHAGCAMRPYSWPRLRSAGPVTKGEALPHTFERASFVDLLTPDAHRVHMPVDVFHVTDYRVVRMDCPVVASLHDALPVKHPEWCNPRMRGLKNWLQRKAAQKADHVIALSHFAIDELVECFGIDERRITVVPCGVGEEWLVPPPAHAVATTLQANGLRPGYFLFVGTLQPRKNVERLLDAYLSLPPAVRAERQLVIVGSAGARSDEVLRRIAAAVQDGATVVWLNRLTDSTELRHVYAGAGVFVFASLYEGFGIPVVEAFASGVPVVASNTTSLPEVTAGAALDVDPLDTGAIADAMLTLARESAVRARCITAGRARAAQLTWNATARQTAAVYRSLL</sequence>
<dbReference type="PANTHER" id="PTHR46401">
    <property type="entry name" value="GLYCOSYLTRANSFERASE WBBK-RELATED"/>
    <property type="match status" value="1"/>
</dbReference>
<name>A0ABT2C2N4_9BURK</name>
<keyword evidence="1" id="KW-0808">Transferase</keyword>
<comment type="caution">
    <text evidence="4">The sequence shown here is derived from an EMBL/GenBank/DDBJ whole genome shotgun (WGS) entry which is preliminary data.</text>
</comment>
<dbReference type="SUPFAM" id="SSF53756">
    <property type="entry name" value="UDP-Glycosyltransferase/glycogen phosphorylase"/>
    <property type="match status" value="1"/>
</dbReference>
<dbReference type="InterPro" id="IPR028098">
    <property type="entry name" value="Glyco_trans_4-like_N"/>
</dbReference>
<keyword evidence="5" id="KW-1185">Reference proteome</keyword>
<dbReference type="PANTHER" id="PTHR46401:SF2">
    <property type="entry name" value="GLYCOSYLTRANSFERASE WBBK-RELATED"/>
    <property type="match status" value="1"/>
</dbReference>
<proteinExistence type="predicted"/>
<dbReference type="Gene3D" id="3.40.50.2000">
    <property type="entry name" value="Glycogen Phosphorylase B"/>
    <property type="match status" value="2"/>
</dbReference>
<dbReference type="Proteomes" id="UP001165263">
    <property type="component" value="Unassembled WGS sequence"/>
</dbReference>
<feature type="domain" description="Glycosyltransferase subfamily 4-like N-terminal" evidence="3">
    <location>
        <begin position="70"/>
        <end position="218"/>
    </location>
</feature>
<dbReference type="Pfam" id="PF00534">
    <property type="entry name" value="Glycos_transf_1"/>
    <property type="match status" value="1"/>
</dbReference>
<dbReference type="CDD" id="cd03809">
    <property type="entry name" value="GT4_MtfB-like"/>
    <property type="match status" value="1"/>
</dbReference>
<evidence type="ECO:0000313" key="4">
    <source>
        <dbReference type="EMBL" id="MCS0631645.1"/>
    </source>
</evidence>
<organism evidence="4 5">
    <name type="scientific">Telluria mixta</name>
    <dbReference type="NCBI Taxonomy" id="34071"/>
    <lineage>
        <taxon>Bacteria</taxon>
        <taxon>Pseudomonadati</taxon>
        <taxon>Pseudomonadota</taxon>
        <taxon>Betaproteobacteria</taxon>
        <taxon>Burkholderiales</taxon>
        <taxon>Oxalobacteraceae</taxon>
        <taxon>Telluria group</taxon>
        <taxon>Telluria</taxon>
    </lineage>
</organism>
<evidence type="ECO:0000256" key="1">
    <source>
        <dbReference type="ARBA" id="ARBA00022679"/>
    </source>
</evidence>
<dbReference type="Pfam" id="PF13439">
    <property type="entry name" value="Glyco_transf_4"/>
    <property type="match status" value="1"/>
</dbReference>
<gene>
    <name evidence="4" type="ORF">NX786_20165</name>
</gene>
<evidence type="ECO:0000313" key="5">
    <source>
        <dbReference type="Proteomes" id="UP001165263"/>
    </source>
</evidence>
<evidence type="ECO:0000259" key="3">
    <source>
        <dbReference type="Pfam" id="PF13439"/>
    </source>
</evidence>
<accession>A0ABT2C2N4</accession>
<evidence type="ECO:0000259" key="2">
    <source>
        <dbReference type="Pfam" id="PF00534"/>
    </source>
</evidence>
<protein>
    <submittedName>
        <fullName evidence="4">Glycosyltransferase family 4 protein</fullName>
    </submittedName>
</protein>